<dbReference type="GO" id="GO:0012505">
    <property type="term" value="C:endomembrane system"/>
    <property type="evidence" value="ECO:0007669"/>
    <property type="project" value="UniProtKB-SubCell"/>
</dbReference>
<proteinExistence type="predicted"/>
<comment type="subcellular location">
    <subcellularLocation>
        <location evidence="1">Endomembrane system</location>
        <topology evidence="1">Peripheral membrane protein</topology>
    </subcellularLocation>
</comment>
<dbReference type="AlphaFoldDB" id="A0A5N3W7Y6"/>
<accession>A0A5N3W7Y6</accession>
<protein>
    <submittedName>
        <fullName evidence="3">Uncharacterized protein</fullName>
    </submittedName>
</protein>
<reference evidence="3 4" key="1">
    <citation type="submission" date="2019-06" db="EMBL/GenBank/DDBJ databases">
        <title>Discovery of a novel chromosome fission-fusion reversal in muntjac.</title>
        <authorList>
            <person name="Mudd A.B."/>
            <person name="Bredeson J.V."/>
            <person name="Baum R."/>
            <person name="Hockemeyer D."/>
            <person name="Rokhsar D.S."/>
        </authorList>
    </citation>
    <scope>NUCLEOTIDE SEQUENCE [LARGE SCALE GENOMIC DNA]</scope>
    <source>
        <strain evidence="3">UTSW_UCB_Mm</strain>
        <tissue evidence="3">Fibroblast cell line</tissue>
    </source>
</reference>
<comment type="caution">
    <text evidence="3">The sequence shown here is derived from an EMBL/GenBank/DDBJ whole genome shotgun (WGS) entry which is preliminary data.</text>
</comment>
<keyword evidence="4" id="KW-1185">Reference proteome</keyword>
<evidence type="ECO:0000256" key="2">
    <source>
        <dbReference type="ARBA" id="ARBA00023136"/>
    </source>
</evidence>
<evidence type="ECO:0000313" key="3">
    <source>
        <dbReference type="EMBL" id="KAB0356805.1"/>
    </source>
</evidence>
<evidence type="ECO:0000313" key="4">
    <source>
        <dbReference type="Proteomes" id="UP000326458"/>
    </source>
</evidence>
<dbReference type="GO" id="GO:0010314">
    <property type="term" value="F:phosphatidylinositol-5-phosphate binding"/>
    <property type="evidence" value="ECO:0007669"/>
    <property type="project" value="TreeGrafter"/>
</dbReference>
<dbReference type="PANTHER" id="PTHR21630">
    <property type="entry name" value="VEPH-A/MELTED"/>
    <property type="match status" value="1"/>
</dbReference>
<dbReference type="InterPro" id="IPR039888">
    <property type="entry name" value="Melted-like"/>
</dbReference>
<gene>
    <name evidence="3" type="ORF">FD754_000961</name>
</gene>
<organism evidence="3 4">
    <name type="scientific">Muntiacus muntjak</name>
    <name type="common">Barking deer</name>
    <name type="synonym">Indian muntjac</name>
    <dbReference type="NCBI Taxonomy" id="9888"/>
    <lineage>
        <taxon>Eukaryota</taxon>
        <taxon>Metazoa</taxon>
        <taxon>Chordata</taxon>
        <taxon>Craniata</taxon>
        <taxon>Vertebrata</taxon>
        <taxon>Euteleostomi</taxon>
        <taxon>Mammalia</taxon>
        <taxon>Eutheria</taxon>
        <taxon>Laurasiatheria</taxon>
        <taxon>Artiodactyla</taxon>
        <taxon>Ruminantia</taxon>
        <taxon>Pecora</taxon>
        <taxon>Cervidae</taxon>
        <taxon>Muntiacinae</taxon>
        <taxon>Muntiacus</taxon>
    </lineage>
</organism>
<dbReference type="GO" id="GO:0009966">
    <property type="term" value="P:regulation of signal transduction"/>
    <property type="evidence" value="ECO:0007669"/>
    <property type="project" value="TreeGrafter"/>
</dbReference>
<dbReference type="PANTHER" id="PTHR21630:SF10">
    <property type="entry name" value="VENTRICULAR ZONE-EXPRESSED PH DOMAIN-CONTAINING PROTEIN HOMOLOG 1"/>
    <property type="match status" value="1"/>
</dbReference>
<name>A0A5N3W7Y6_MUNMU</name>
<keyword evidence="2" id="KW-0472">Membrane</keyword>
<evidence type="ECO:0000256" key="1">
    <source>
        <dbReference type="ARBA" id="ARBA00004184"/>
    </source>
</evidence>
<dbReference type="EMBL" id="VCEA01000001">
    <property type="protein sequence ID" value="KAB0356805.1"/>
    <property type="molecule type" value="Genomic_DNA"/>
</dbReference>
<dbReference type="Proteomes" id="UP000326458">
    <property type="component" value="Unassembled WGS sequence"/>
</dbReference>
<dbReference type="GO" id="GO:0005886">
    <property type="term" value="C:plasma membrane"/>
    <property type="evidence" value="ECO:0007669"/>
    <property type="project" value="TreeGrafter"/>
</dbReference>
<sequence length="102" mass="11537">MLKIFDLTSGQEIPWKTAMRYCFSGIKLPKDYQTNNNDQAVVEICITRITTAIRETESIEKHAKALVGLWDSCLEHNLRPSGKDEDTPHAKIASDIMSCILQ</sequence>